<feature type="region of interest" description="Disordered" evidence="7">
    <location>
        <begin position="274"/>
        <end position="305"/>
    </location>
</feature>
<dbReference type="InterPro" id="IPR000719">
    <property type="entry name" value="Prot_kinase_dom"/>
</dbReference>
<evidence type="ECO:0000256" key="7">
    <source>
        <dbReference type="SAM" id="MobiDB-lite"/>
    </source>
</evidence>
<dbReference type="EMBL" id="WUTW01000001">
    <property type="protein sequence ID" value="MXQ62478.1"/>
    <property type="molecule type" value="Genomic_DNA"/>
</dbReference>
<dbReference type="RefSeq" id="WP_161100784.1">
    <property type="nucleotide sequence ID" value="NZ_JBHLYI010000009.1"/>
</dbReference>
<feature type="domain" description="Protein kinase" evidence="8">
    <location>
        <begin position="10"/>
        <end position="255"/>
    </location>
</feature>
<evidence type="ECO:0000313" key="10">
    <source>
        <dbReference type="Proteomes" id="UP000431901"/>
    </source>
</evidence>
<dbReference type="EC" id="2.7.11.1" evidence="1"/>
<evidence type="ECO:0000256" key="6">
    <source>
        <dbReference type="ARBA" id="ARBA00022840"/>
    </source>
</evidence>
<dbReference type="Pfam" id="PF00069">
    <property type="entry name" value="Pkinase"/>
    <property type="match status" value="1"/>
</dbReference>
<keyword evidence="3" id="KW-0808">Transferase</keyword>
<accession>A0A6I4VZU8</accession>
<dbReference type="GO" id="GO:0004674">
    <property type="term" value="F:protein serine/threonine kinase activity"/>
    <property type="evidence" value="ECO:0007669"/>
    <property type="project" value="UniProtKB-KW"/>
</dbReference>
<comment type="caution">
    <text evidence="9">The sequence shown here is derived from an EMBL/GenBank/DDBJ whole genome shotgun (WGS) entry which is preliminary data.</text>
</comment>
<dbReference type="PANTHER" id="PTHR43289">
    <property type="entry name" value="MITOGEN-ACTIVATED PROTEIN KINASE KINASE KINASE 20-RELATED"/>
    <property type="match status" value="1"/>
</dbReference>
<keyword evidence="2" id="KW-0723">Serine/threonine-protein kinase</keyword>
<dbReference type="GO" id="GO:0005524">
    <property type="term" value="F:ATP binding"/>
    <property type="evidence" value="ECO:0007669"/>
    <property type="project" value="UniProtKB-KW"/>
</dbReference>
<evidence type="ECO:0000313" key="9">
    <source>
        <dbReference type="EMBL" id="MXQ62478.1"/>
    </source>
</evidence>
<evidence type="ECO:0000256" key="1">
    <source>
        <dbReference type="ARBA" id="ARBA00012513"/>
    </source>
</evidence>
<evidence type="ECO:0000256" key="2">
    <source>
        <dbReference type="ARBA" id="ARBA00022527"/>
    </source>
</evidence>
<proteinExistence type="predicted"/>
<dbReference type="Gene3D" id="1.10.510.10">
    <property type="entry name" value="Transferase(Phosphotransferase) domain 1"/>
    <property type="match status" value="1"/>
</dbReference>
<organism evidence="9 10">
    <name type="scientific">Actinomadura rayongensis</name>
    <dbReference type="NCBI Taxonomy" id="1429076"/>
    <lineage>
        <taxon>Bacteria</taxon>
        <taxon>Bacillati</taxon>
        <taxon>Actinomycetota</taxon>
        <taxon>Actinomycetes</taxon>
        <taxon>Streptosporangiales</taxon>
        <taxon>Thermomonosporaceae</taxon>
        <taxon>Actinomadura</taxon>
    </lineage>
</organism>
<reference evidence="9 10" key="1">
    <citation type="submission" date="2019-12" db="EMBL/GenBank/DDBJ databases">
        <title>Nocardia macrotermitis sp. nov. and Nocardia aurantia sp. nov., isolated from the gut of the fungus growing-termite Macrotermes natalensis.</title>
        <authorList>
            <person name="Christine B."/>
            <person name="Rene B."/>
        </authorList>
    </citation>
    <scope>NUCLEOTIDE SEQUENCE [LARGE SCALE GENOMIC DNA]</scope>
    <source>
        <strain evidence="9 10">DSM 102126</strain>
    </source>
</reference>
<sequence length="561" mass="57775">MVNGWTVPGFTHARDLGGGAAGRVVLAVDDLTQTQVAIKYLDARLDADEVFLSRFRMTARRLSQLEDPNVVDLFDLVETPQGTAIVMDHVEGVTLRRILDAQGPTGPLAALSVLGGMLLGLAAAHEKEIVHGALRPTNVIVDGQGNALLTDFGMTPSGDAAQAGPAYAAPELWNGAPAGAASDLYAATAVFFECLTGAPPFTGRSLAKAHRETPVPVDAVPGPLRDIIALGLAKDAEKRPASAADFLGAVEEAAVAAYGPSWEAQGRGRITELAQQAAKAKAPAPSKPRTSGKNPVTAPARSGGGGKARPLIALAAGLVIVAGIAGAVVSLNRDKDAPAPTPATSGNPQPVPTVDPALAEASSLAGLVQQSVAKPAGATFTFRRTGAGAGATAQGTLGLQESAPASYSMTIAGTGGTRKAGKTIVIRDTTYLRAGGKWRPVPYNPKARGYAGLAAQVRQETAVTNVPALLRSSTAFRKTATGYEGTASLAKLARDQGAGELFAELARRSGATEITYTLQVDRAYHPVRVTLRTHGTAKARTLAYQTTYAGWGRKVAISAPR</sequence>
<evidence type="ECO:0000259" key="8">
    <source>
        <dbReference type="PROSITE" id="PS50011"/>
    </source>
</evidence>
<dbReference type="Proteomes" id="UP000431901">
    <property type="component" value="Unassembled WGS sequence"/>
</dbReference>
<feature type="compositionally biased region" description="Low complexity" evidence="7">
    <location>
        <begin position="274"/>
        <end position="284"/>
    </location>
</feature>
<gene>
    <name evidence="9" type="ORF">GQ466_00335</name>
</gene>
<keyword evidence="6" id="KW-0067">ATP-binding</keyword>
<keyword evidence="5 9" id="KW-0418">Kinase</keyword>
<keyword evidence="4" id="KW-0547">Nucleotide-binding</keyword>
<evidence type="ECO:0000256" key="3">
    <source>
        <dbReference type="ARBA" id="ARBA00022679"/>
    </source>
</evidence>
<dbReference type="PANTHER" id="PTHR43289:SF6">
    <property type="entry name" value="SERINE_THREONINE-PROTEIN KINASE NEKL-3"/>
    <property type="match status" value="1"/>
</dbReference>
<dbReference type="InterPro" id="IPR011009">
    <property type="entry name" value="Kinase-like_dom_sf"/>
</dbReference>
<name>A0A6I4VZU8_9ACTN</name>
<keyword evidence="10" id="KW-1185">Reference proteome</keyword>
<dbReference type="Gene3D" id="2.50.20.20">
    <property type="match status" value="1"/>
</dbReference>
<dbReference type="OrthoDB" id="4716121at2"/>
<dbReference type="CDD" id="cd14014">
    <property type="entry name" value="STKc_PknB_like"/>
    <property type="match status" value="1"/>
</dbReference>
<evidence type="ECO:0000256" key="5">
    <source>
        <dbReference type="ARBA" id="ARBA00022777"/>
    </source>
</evidence>
<dbReference type="Gene3D" id="3.30.200.20">
    <property type="entry name" value="Phosphorylase Kinase, domain 1"/>
    <property type="match status" value="1"/>
</dbReference>
<dbReference type="PROSITE" id="PS50011">
    <property type="entry name" value="PROTEIN_KINASE_DOM"/>
    <property type="match status" value="1"/>
</dbReference>
<dbReference type="AlphaFoldDB" id="A0A6I4VZU8"/>
<protein>
    <recommendedName>
        <fullName evidence="1">non-specific serine/threonine protein kinase</fullName>
        <ecNumber evidence="1">2.7.11.1</ecNumber>
    </recommendedName>
</protein>
<dbReference type="SUPFAM" id="SSF56112">
    <property type="entry name" value="Protein kinase-like (PK-like)"/>
    <property type="match status" value="1"/>
</dbReference>
<evidence type="ECO:0000256" key="4">
    <source>
        <dbReference type="ARBA" id="ARBA00022741"/>
    </source>
</evidence>